<dbReference type="InterPro" id="IPR016177">
    <property type="entry name" value="DNA-bd_dom_sf"/>
</dbReference>
<comment type="similarity">
    <text evidence="8">Belongs to the AP2/ERF transcription factor family. ERF subfamily.</text>
</comment>
<keyword evidence="12" id="KW-1185">Reference proteome</keyword>
<gene>
    <name evidence="11" type="ORF">CCACVL1_21484</name>
</gene>
<keyword evidence="6" id="KW-0804">Transcription</keyword>
<keyword evidence="3" id="KW-0346">Stress response</keyword>
<comment type="subcellular location">
    <subcellularLocation>
        <location evidence="1">Nucleus</location>
    </subcellularLocation>
</comment>
<accession>A0A1R3H5G0</accession>
<keyword evidence="7" id="KW-0539">Nucleus</keyword>
<dbReference type="Gramene" id="OMO65577">
    <property type="protein sequence ID" value="OMO65577"/>
    <property type="gene ID" value="CCACVL1_21484"/>
</dbReference>
<protein>
    <recommendedName>
        <fullName evidence="10">AP2/ERF domain-containing protein</fullName>
    </recommendedName>
</protein>
<evidence type="ECO:0000256" key="6">
    <source>
        <dbReference type="ARBA" id="ARBA00023163"/>
    </source>
</evidence>
<dbReference type="OrthoDB" id="550883at2759"/>
<dbReference type="GO" id="GO:0006950">
    <property type="term" value="P:response to stress"/>
    <property type="evidence" value="ECO:0007669"/>
    <property type="project" value="TreeGrafter"/>
</dbReference>
<dbReference type="PRINTS" id="PR00367">
    <property type="entry name" value="ETHRSPELEMNT"/>
</dbReference>
<sequence length="246" mass="27245">MEIITTMGTCDLNPKSIESQPRKRRRRTNDGLSVAETLKLLTQNVNSKQVGIKAPGKGSKRGCMKGKGGPQNQRCNYRGVRQRVWGKWVAEIRAPNGGKRIWLGTFPTDSEAALAYDEAAKTLYGAKAVLNFPQGLDSSTGQLSVASNSDSEHVSEIHDEVMNLLNNSDDNDDVGIADDDHKAEALPSIDDVMNLIGDDVIQGSEEKVPEKDEFLVWFRGAVKYDTELTYEYDTELSTFHDFFANN</sequence>
<keyword evidence="5" id="KW-0010">Activator</keyword>
<organism evidence="11 12">
    <name type="scientific">Corchorus capsularis</name>
    <name type="common">Jute</name>
    <dbReference type="NCBI Taxonomy" id="210143"/>
    <lineage>
        <taxon>Eukaryota</taxon>
        <taxon>Viridiplantae</taxon>
        <taxon>Streptophyta</taxon>
        <taxon>Embryophyta</taxon>
        <taxon>Tracheophyta</taxon>
        <taxon>Spermatophyta</taxon>
        <taxon>Magnoliopsida</taxon>
        <taxon>eudicotyledons</taxon>
        <taxon>Gunneridae</taxon>
        <taxon>Pentapetalae</taxon>
        <taxon>rosids</taxon>
        <taxon>malvids</taxon>
        <taxon>Malvales</taxon>
        <taxon>Malvaceae</taxon>
        <taxon>Grewioideae</taxon>
        <taxon>Apeibeae</taxon>
        <taxon>Corchorus</taxon>
    </lineage>
</organism>
<keyword evidence="4" id="KW-0238">DNA-binding</keyword>
<evidence type="ECO:0000259" key="10">
    <source>
        <dbReference type="PROSITE" id="PS51032"/>
    </source>
</evidence>
<dbReference type="GO" id="GO:0005634">
    <property type="term" value="C:nucleus"/>
    <property type="evidence" value="ECO:0007669"/>
    <property type="project" value="UniProtKB-SubCell"/>
</dbReference>
<dbReference type="InterPro" id="IPR036955">
    <property type="entry name" value="AP2/ERF_dom_sf"/>
</dbReference>
<dbReference type="STRING" id="210143.A0A1R3H5G0"/>
<dbReference type="PROSITE" id="PS51032">
    <property type="entry name" value="AP2_ERF"/>
    <property type="match status" value="1"/>
</dbReference>
<dbReference type="AlphaFoldDB" id="A0A1R3H5G0"/>
<evidence type="ECO:0000256" key="3">
    <source>
        <dbReference type="ARBA" id="ARBA00023016"/>
    </source>
</evidence>
<dbReference type="CDD" id="cd00018">
    <property type="entry name" value="AP2"/>
    <property type="match status" value="1"/>
</dbReference>
<evidence type="ECO:0000256" key="2">
    <source>
        <dbReference type="ARBA" id="ARBA00023015"/>
    </source>
</evidence>
<feature type="region of interest" description="Disordered" evidence="9">
    <location>
        <begin position="11"/>
        <end position="30"/>
    </location>
</feature>
<dbReference type="SUPFAM" id="SSF54171">
    <property type="entry name" value="DNA-binding domain"/>
    <property type="match status" value="1"/>
</dbReference>
<evidence type="ECO:0000256" key="5">
    <source>
        <dbReference type="ARBA" id="ARBA00023159"/>
    </source>
</evidence>
<evidence type="ECO:0000313" key="12">
    <source>
        <dbReference type="Proteomes" id="UP000188268"/>
    </source>
</evidence>
<evidence type="ECO:0000256" key="9">
    <source>
        <dbReference type="SAM" id="MobiDB-lite"/>
    </source>
</evidence>
<feature type="domain" description="AP2/ERF" evidence="10">
    <location>
        <begin position="76"/>
        <end position="133"/>
    </location>
</feature>
<reference evidence="11 12" key="1">
    <citation type="submission" date="2013-09" db="EMBL/GenBank/DDBJ databases">
        <title>Corchorus capsularis genome sequencing.</title>
        <authorList>
            <person name="Alam M."/>
            <person name="Haque M.S."/>
            <person name="Islam M.S."/>
            <person name="Emdad E.M."/>
            <person name="Islam M.M."/>
            <person name="Ahmed B."/>
            <person name="Halim A."/>
            <person name="Hossen Q.M.M."/>
            <person name="Hossain M.Z."/>
            <person name="Ahmed R."/>
            <person name="Khan M.M."/>
            <person name="Islam R."/>
            <person name="Rashid M.M."/>
            <person name="Khan S.A."/>
            <person name="Rahman M.S."/>
            <person name="Alam M."/>
        </authorList>
    </citation>
    <scope>NUCLEOTIDE SEQUENCE [LARGE SCALE GENOMIC DNA]</scope>
    <source>
        <strain evidence="12">cv. CVL-1</strain>
        <tissue evidence="11">Whole seedling</tissue>
    </source>
</reference>
<feature type="region of interest" description="Disordered" evidence="9">
    <location>
        <begin position="50"/>
        <end position="72"/>
    </location>
</feature>
<dbReference type="InterPro" id="IPR001471">
    <property type="entry name" value="AP2/ERF_dom"/>
</dbReference>
<comment type="caution">
    <text evidence="11">The sequence shown here is derived from an EMBL/GenBank/DDBJ whole genome shotgun (WGS) entry which is preliminary data.</text>
</comment>
<dbReference type="GO" id="GO:0000976">
    <property type="term" value="F:transcription cis-regulatory region binding"/>
    <property type="evidence" value="ECO:0007669"/>
    <property type="project" value="TreeGrafter"/>
</dbReference>
<dbReference type="GO" id="GO:0045893">
    <property type="term" value="P:positive regulation of DNA-templated transcription"/>
    <property type="evidence" value="ECO:0007669"/>
    <property type="project" value="TreeGrafter"/>
</dbReference>
<evidence type="ECO:0000256" key="1">
    <source>
        <dbReference type="ARBA" id="ARBA00004123"/>
    </source>
</evidence>
<dbReference type="PANTHER" id="PTHR31241:SF62">
    <property type="entry name" value="DEHYDRATION-RESPONSIVE ELEMENT-BINDING PROTEIN 2D"/>
    <property type="match status" value="1"/>
</dbReference>
<evidence type="ECO:0000256" key="7">
    <source>
        <dbReference type="ARBA" id="ARBA00023242"/>
    </source>
</evidence>
<evidence type="ECO:0000256" key="4">
    <source>
        <dbReference type="ARBA" id="ARBA00023125"/>
    </source>
</evidence>
<dbReference type="Gene3D" id="3.30.730.10">
    <property type="entry name" value="AP2/ERF domain"/>
    <property type="match status" value="1"/>
</dbReference>
<dbReference type="EMBL" id="AWWV01012618">
    <property type="protein sequence ID" value="OMO65577.1"/>
    <property type="molecule type" value="Genomic_DNA"/>
</dbReference>
<dbReference type="FunFam" id="3.30.730.10:FF:000001">
    <property type="entry name" value="Ethylene-responsive transcription factor 2"/>
    <property type="match status" value="1"/>
</dbReference>
<name>A0A1R3H5G0_COCAP</name>
<dbReference type="SMART" id="SM00380">
    <property type="entry name" value="AP2"/>
    <property type="match status" value="1"/>
</dbReference>
<dbReference type="GO" id="GO:0003700">
    <property type="term" value="F:DNA-binding transcription factor activity"/>
    <property type="evidence" value="ECO:0007669"/>
    <property type="project" value="InterPro"/>
</dbReference>
<dbReference type="Pfam" id="PF00847">
    <property type="entry name" value="AP2"/>
    <property type="match status" value="1"/>
</dbReference>
<evidence type="ECO:0000313" key="11">
    <source>
        <dbReference type="EMBL" id="OMO65577.1"/>
    </source>
</evidence>
<keyword evidence="2" id="KW-0805">Transcription regulation</keyword>
<evidence type="ECO:0000256" key="8">
    <source>
        <dbReference type="ARBA" id="ARBA00024343"/>
    </source>
</evidence>
<dbReference type="Proteomes" id="UP000188268">
    <property type="component" value="Unassembled WGS sequence"/>
</dbReference>
<proteinExistence type="inferred from homology"/>
<dbReference type="PANTHER" id="PTHR31241">
    <property type="entry name" value="DEHYDRATION-RESPONSIVE ELEMENT-BINDING PROTEIN 2C"/>
    <property type="match status" value="1"/>
</dbReference>